<dbReference type="SUPFAM" id="SSF47769">
    <property type="entry name" value="SAM/Pointed domain"/>
    <property type="match status" value="1"/>
</dbReference>
<evidence type="ECO:0000313" key="4">
    <source>
        <dbReference type="Proteomes" id="UP000276776"/>
    </source>
</evidence>
<dbReference type="STRING" id="103827.A0A0N5D006"/>
<dbReference type="InterPro" id="IPR041418">
    <property type="entry name" value="SAM_3"/>
</dbReference>
<evidence type="ECO:0000313" key="3">
    <source>
        <dbReference type="EMBL" id="VDN03416.1"/>
    </source>
</evidence>
<feature type="compositionally biased region" description="Polar residues" evidence="1">
    <location>
        <begin position="1"/>
        <end position="14"/>
    </location>
</feature>
<dbReference type="PANTHER" id="PTHR12287:SF23">
    <property type="entry name" value="AROUSER, ISOFORM A-RELATED"/>
    <property type="match status" value="1"/>
</dbReference>
<feature type="domain" description="SAM" evidence="2">
    <location>
        <begin position="131"/>
        <end position="192"/>
    </location>
</feature>
<evidence type="ECO:0000313" key="5">
    <source>
        <dbReference type="WBParaSite" id="TCLT_0000610501-mRNA-1"/>
    </source>
</evidence>
<sequence length="230" mass="26200">MEASQQFYTTTVEQVGNKELPLSPPQPQPRKIEQKGAAKELTMVEELNSVKLRSTQGRKERSQLEEVSKGANKEASNKEKELQKIIALHQNIGMIMPTKEHMEEIRDTIGSAKSASKILANFKHPVVKEEQINLNQKSSPQEVQEWLTAKGFSVRVQELLEDLNGIYLFSLSRPKLIQACGTEEGSRLYSQILLLKNKLKYQTPSRMELNAILRHRKAHAERNDTPNDKE</sequence>
<gene>
    <name evidence="3" type="ORF">TCLT_LOCUS6094</name>
</gene>
<reference evidence="5" key="1">
    <citation type="submission" date="2017-02" db="UniProtKB">
        <authorList>
            <consortium name="WormBaseParasite"/>
        </authorList>
    </citation>
    <scope>IDENTIFICATION</scope>
</reference>
<feature type="region of interest" description="Disordered" evidence="1">
    <location>
        <begin position="1"/>
        <end position="36"/>
    </location>
</feature>
<dbReference type="GO" id="GO:0005886">
    <property type="term" value="C:plasma membrane"/>
    <property type="evidence" value="ECO:0007669"/>
    <property type="project" value="TreeGrafter"/>
</dbReference>
<evidence type="ECO:0000256" key="1">
    <source>
        <dbReference type="SAM" id="MobiDB-lite"/>
    </source>
</evidence>
<name>A0A0N5D006_THECL</name>
<feature type="compositionally biased region" description="Basic and acidic residues" evidence="1">
    <location>
        <begin position="57"/>
        <end position="78"/>
    </location>
</feature>
<dbReference type="PANTHER" id="PTHR12287">
    <property type="entry name" value="EPIDERMAL GROWTH FACTOR RECEPTOR KINASE SUBSTRATE EPS8-RELATED PROTEIN"/>
    <property type="match status" value="1"/>
</dbReference>
<dbReference type="WBParaSite" id="TCLT_0000610501-mRNA-1">
    <property type="protein sequence ID" value="TCLT_0000610501-mRNA-1"/>
    <property type="gene ID" value="TCLT_0000610501"/>
</dbReference>
<keyword evidence="4" id="KW-1185">Reference proteome</keyword>
<dbReference type="Proteomes" id="UP000276776">
    <property type="component" value="Unassembled WGS sequence"/>
</dbReference>
<feature type="region of interest" description="Disordered" evidence="1">
    <location>
        <begin position="49"/>
        <end position="78"/>
    </location>
</feature>
<dbReference type="GO" id="GO:0035023">
    <property type="term" value="P:regulation of Rho protein signal transduction"/>
    <property type="evidence" value="ECO:0007669"/>
    <property type="project" value="TreeGrafter"/>
</dbReference>
<dbReference type="Pfam" id="PF18016">
    <property type="entry name" value="SAM_3"/>
    <property type="match status" value="1"/>
</dbReference>
<accession>A0A0N5D006</accession>
<dbReference type="InterPro" id="IPR039801">
    <property type="entry name" value="EPS8-like"/>
</dbReference>
<dbReference type="GO" id="GO:0003779">
    <property type="term" value="F:actin binding"/>
    <property type="evidence" value="ECO:0007669"/>
    <property type="project" value="TreeGrafter"/>
</dbReference>
<dbReference type="GO" id="GO:0007266">
    <property type="term" value="P:Rho protein signal transduction"/>
    <property type="evidence" value="ECO:0007669"/>
    <property type="project" value="TreeGrafter"/>
</dbReference>
<protein>
    <submittedName>
        <fullName evidence="5">SAM_3 domain-containing protein</fullName>
    </submittedName>
</protein>
<dbReference type="OrthoDB" id="4680325at2759"/>
<proteinExistence type="predicted"/>
<dbReference type="AlphaFoldDB" id="A0A0N5D006"/>
<organism evidence="5">
    <name type="scientific">Thelazia callipaeda</name>
    <name type="common">Oriental eyeworm</name>
    <name type="synonym">Parasitic nematode</name>
    <dbReference type="NCBI Taxonomy" id="103827"/>
    <lineage>
        <taxon>Eukaryota</taxon>
        <taxon>Metazoa</taxon>
        <taxon>Ecdysozoa</taxon>
        <taxon>Nematoda</taxon>
        <taxon>Chromadorea</taxon>
        <taxon>Rhabditida</taxon>
        <taxon>Spirurina</taxon>
        <taxon>Spiruromorpha</taxon>
        <taxon>Thelazioidea</taxon>
        <taxon>Thelaziidae</taxon>
        <taxon>Thelazia</taxon>
    </lineage>
</organism>
<dbReference type="Gene3D" id="1.10.150.50">
    <property type="entry name" value="Transcription Factor, Ets-1"/>
    <property type="match status" value="1"/>
</dbReference>
<reference evidence="3 4" key="2">
    <citation type="submission" date="2018-11" db="EMBL/GenBank/DDBJ databases">
        <authorList>
            <consortium name="Pathogen Informatics"/>
        </authorList>
    </citation>
    <scope>NUCLEOTIDE SEQUENCE [LARGE SCALE GENOMIC DNA]</scope>
</reference>
<dbReference type="InterPro" id="IPR013761">
    <property type="entry name" value="SAM/pointed_sf"/>
</dbReference>
<dbReference type="EMBL" id="UYYF01004389">
    <property type="protein sequence ID" value="VDN03416.1"/>
    <property type="molecule type" value="Genomic_DNA"/>
</dbReference>
<evidence type="ECO:0000259" key="2">
    <source>
        <dbReference type="Pfam" id="PF18016"/>
    </source>
</evidence>